<evidence type="ECO:0000313" key="2">
    <source>
        <dbReference type="Proteomes" id="UP000233551"/>
    </source>
</evidence>
<dbReference type="Proteomes" id="UP000233551">
    <property type="component" value="Unassembled WGS sequence"/>
</dbReference>
<dbReference type="EMBL" id="PGOL01001064">
    <property type="protein sequence ID" value="PKI61231.1"/>
    <property type="molecule type" value="Genomic_DNA"/>
</dbReference>
<sequence>MGCELRESQETTIARFLGGLNKEIADMIKRQPFVSLEDVIKLAVKVRRQRKRGQLTMPQVFNLKSVIAGSTPQGSASRWNEPRKEVEGSLKSQAESVKVTIQNPHVVESEVEEVVEDVCGVTSKEKVEYADKGEKLKAQQVVSSESKLEEHREYLENIPKWRNPDSYPSSLSVTNQNDFSYSWRVILSSEFSWFYHPPFFLIKFWFVSLSFGIRAKVLSLLAE</sequence>
<keyword evidence="2" id="KW-1185">Reference proteome</keyword>
<comment type="caution">
    <text evidence="1">The sequence shown here is derived from an EMBL/GenBank/DDBJ whole genome shotgun (WGS) entry which is preliminary data.</text>
</comment>
<protein>
    <recommendedName>
        <fullName evidence="3">Retrotransposon gag domain-containing protein</fullName>
    </recommendedName>
</protein>
<gene>
    <name evidence="1" type="ORF">CRG98_018379</name>
</gene>
<organism evidence="1 2">
    <name type="scientific">Punica granatum</name>
    <name type="common">Pomegranate</name>
    <dbReference type="NCBI Taxonomy" id="22663"/>
    <lineage>
        <taxon>Eukaryota</taxon>
        <taxon>Viridiplantae</taxon>
        <taxon>Streptophyta</taxon>
        <taxon>Embryophyta</taxon>
        <taxon>Tracheophyta</taxon>
        <taxon>Spermatophyta</taxon>
        <taxon>Magnoliopsida</taxon>
        <taxon>eudicotyledons</taxon>
        <taxon>Gunneridae</taxon>
        <taxon>Pentapetalae</taxon>
        <taxon>rosids</taxon>
        <taxon>malvids</taxon>
        <taxon>Myrtales</taxon>
        <taxon>Lythraceae</taxon>
        <taxon>Punica</taxon>
    </lineage>
</organism>
<evidence type="ECO:0000313" key="1">
    <source>
        <dbReference type="EMBL" id="PKI61231.1"/>
    </source>
</evidence>
<name>A0A2I0JY54_PUNGR</name>
<reference evidence="1 2" key="1">
    <citation type="submission" date="2017-11" db="EMBL/GenBank/DDBJ databases">
        <title>De-novo sequencing of pomegranate (Punica granatum L.) genome.</title>
        <authorList>
            <person name="Akparov Z."/>
            <person name="Amiraslanov A."/>
            <person name="Hajiyeva S."/>
            <person name="Abbasov M."/>
            <person name="Kaur K."/>
            <person name="Hamwieh A."/>
            <person name="Solovyev V."/>
            <person name="Salamov A."/>
            <person name="Braich B."/>
            <person name="Kosarev P."/>
            <person name="Mahmoud A."/>
            <person name="Hajiyev E."/>
            <person name="Babayeva S."/>
            <person name="Izzatullayeva V."/>
            <person name="Mammadov A."/>
            <person name="Mammadov A."/>
            <person name="Sharifova S."/>
            <person name="Ojaghi J."/>
            <person name="Eynullazada K."/>
            <person name="Bayramov B."/>
            <person name="Abdulazimova A."/>
            <person name="Shahmuradov I."/>
        </authorList>
    </citation>
    <scope>NUCLEOTIDE SEQUENCE [LARGE SCALE GENOMIC DNA]</scope>
    <source>
        <strain evidence="2">cv. AG2017</strain>
        <tissue evidence="1">Leaf</tissue>
    </source>
</reference>
<proteinExistence type="predicted"/>
<accession>A0A2I0JY54</accession>
<dbReference type="AlphaFoldDB" id="A0A2I0JY54"/>
<evidence type="ECO:0008006" key="3">
    <source>
        <dbReference type="Google" id="ProtNLM"/>
    </source>
</evidence>